<proteinExistence type="predicted"/>
<feature type="compositionally biased region" description="Basic and acidic residues" evidence="1">
    <location>
        <begin position="34"/>
        <end position="63"/>
    </location>
</feature>
<protein>
    <submittedName>
        <fullName evidence="2">Uncharacterized protein</fullName>
    </submittedName>
</protein>
<name>A0A2T8IMB2_9POAL</name>
<dbReference type="AlphaFoldDB" id="A0A2T8IMB2"/>
<gene>
    <name evidence="2" type="ORF">PAHAL_5G357600</name>
</gene>
<dbReference type="Gramene" id="PVH38807">
    <property type="protein sequence ID" value="PVH38807"/>
    <property type="gene ID" value="PAHAL_5G357600"/>
</dbReference>
<feature type="region of interest" description="Disordered" evidence="1">
    <location>
        <begin position="34"/>
        <end position="66"/>
    </location>
</feature>
<accession>A0A2T8IMB2</accession>
<evidence type="ECO:0000256" key="1">
    <source>
        <dbReference type="SAM" id="MobiDB-lite"/>
    </source>
</evidence>
<organism evidence="2">
    <name type="scientific">Panicum hallii</name>
    <dbReference type="NCBI Taxonomy" id="206008"/>
    <lineage>
        <taxon>Eukaryota</taxon>
        <taxon>Viridiplantae</taxon>
        <taxon>Streptophyta</taxon>
        <taxon>Embryophyta</taxon>
        <taxon>Tracheophyta</taxon>
        <taxon>Spermatophyta</taxon>
        <taxon>Magnoliopsida</taxon>
        <taxon>Liliopsida</taxon>
        <taxon>Poales</taxon>
        <taxon>Poaceae</taxon>
        <taxon>PACMAD clade</taxon>
        <taxon>Panicoideae</taxon>
        <taxon>Panicodae</taxon>
        <taxon>Paniceae</taxon>
        <taxon>Panicinae</taxon>
        <taxon>Panicum</taxon>
        <taxon>Panicum sect. Panicum</taxon>
    </lineage>
</organism>
<dbReference type="Proteomes" id="UP000243499">
    <property type="component" value="Chromosome 5"/>
</dbReference>
<evidence type="ECO:0000313" key="2">
    <source>
        <dbReference type="EMBL" id="PVH38807.1"/>
    </source>
</evidence>
<sequence>MVTFPKIKKFNNNKATFPLFDALGELYDEMRTKQAEAEAADRAKEMEERERETREREAREKDAAQTSDFSIRRCISVLNTMEVTKEEKAKAYAIFIKRKENREAFICACEVDQESALIWLRSEMA</sequence>
<dbReference type="PANTHER" id="PTHR34395:SF15">
    <property type="entry name" value="OS09G0292400 PROTEIN"/>
    <property type="match status" value="1"/>
</dbReference>
<dbReference type="PANTHER" id="PTHR34395">
    <property type="entry name" value="OS11G0427500 PROTEIN"/>
    <property type="match status" value="1"/>
</dbReference>
<reference evidence="2" key="1">
    <citation type="submission" date="2018-04" db="EMBL/GenBank/DDBJ databases">
        <title>WGS assembly of Panicum hallii.</title>
        <authorList>
            <person name="Lovell J."/>
            <person name="Jenkins J."/>
            <person name="Lowry D."/>
            <person name="Mamidi S."/>
            <person name="Sreedasyam A."/>
            <person name="Weng X."/>
            <person name="Barry K."/>
            <person name="Bonette J."/>
            <person name="Campitelli B."/>
            <person name="Daum C."/>
            <person name="Gordon S."/>
            <person name="Gould B."/>
            <person name="Lipzen A."/>
            <person name="Macqueen A."/>
            <person name="Palacio-Mejia J."/>
            <person name="Plott C."/>
            <person name="Shakirov E."/>
            <person name="Shu S."/>
            <person name="Yoshinaga Y."/>
            <person name="Zane M."/>
            <person name="Rokhsar D."/>
            <person name="Grimwood J."/>
            <person name="Schmutz J."/>
            <person name="Juenger T."/>
        </authorList>
    </citation>
    <scope>NUCLEOTIDE SEQUENCE [LARGE SCALE GENOMIC DNA]</scope>
    <source>
        <strain evidence="2">FIL2</strain>
    </source>
</reference>
<dbReference type="EMBL" id="CM008050">
    <property type="protein sequence ID" value="PVH38807.1"/>
    <property type="molecule type" value="Genomic_DNA"/>
</dbReference>